<dbReference type="GO" id="GO:0004519">
    <property type="term" value="F:endonuclease activity"/>
    <property type="evidence" value="ECO:0007669"/>
    <property type="project" value="UniProtKB-KW"/>
</dbReference>
<dbReference type="Proteomes" id="UP000734854">
    <property type="component" value="Unassembled WGS sequence"/>
</dbReference>
<dbReference type="Pfam" id="PF18826">
    <property type="entry name" value="bVLRF1"/>
    <property type="match status" value="1"/>
</dbReference>
<comment type="subcellular location">
    <subcellularLocation>
        <location evidence="1">Cytoplasm</location>
    </subcellularLocation>
</comment>
<evidence type="ECO:0000256" key="8">
    <source>
        <dbReference type="ARBA" id="ARBA00023043"/>
    </source>
</evidence>
<dbReference type="PANTHER" id="PTHR16036">
    <property type="entry name" value="ANKYRIN REPEAT AND ZINC FINGER DOMAIN-CONTAINING PROTEIN 1"/>
    <property type="match status" value="1"/>
</dbReference>
<dbReference type="Gene3D" id="1.25.40.20">
    <property type="entry name" value="Ankyrin repeat-containing domain"/>
    <property type="match status" value="1"/>
</dbReference>
<keyword evidence="6 11" id="KW-0255">Endonuclease</keyword>
<dbReference type="InterPro" id="IPR013087">
    <property type="entry name" value="Znf_C2H2_type"/>
</dbReference>
<dbReference type="AlphaFoldDB" id="A0A8J5HB64"/>
<keyword evidence="7 11" id="KW-0378">Hydrolase</keyword>
<keyword evidence="8 10" id="KW-0040">ANK repeat</keyword>
<feature type="compositionally biased region" description="Polar residues" evidence="12">
    <location>
        <begin position="551"/>
        <end position="560"/>
    </location>
</feature>
<dbReference type="GO" id="GO:0016787">
    <property type="term" value="F:hydrolase activity"/>
    <property type="evidence" value="ECO:0007669"/>
    <property type="project" value="UniProtKB-KW"/>
</dbReference>
<proteinExistence type="inferred from homology"/>
<protein>
    <recommendedName>
        <fullName evidence="13">VLRF1 domain-containing protein</fullName>
    </recommendedName>
</protein>
<evidence type="ECO:0000256" key="5">
    <source>
        <dbReference type="ARBA" id="ARBA00022737"/>
    </source>
</evidence>
<keyword evidence="4 11" id="KW-0540">Nuclease</keyword>
<name>A0A8J5HB64_ZINOF</name>
<evidence type="ECO:0000256" key="4">
    <source>
        <dbReference type="ARBA" id="ARBA00022722"/>
    </source>
</evidence>
<comment type="caution">
    <text evidence="14">The sequence shown here is derived from an EMBL/GenBank/DDBJ whole genome shotgun (WGS) entry which is preliminary data.</text>
</comment>
<evidence type="ECO:0000256" key="10">
    <source>
        <dbReference type="PROSITE-ProRule" id="PRU00023"/>
    </source>
</evidence>
<organism evidence="14 15">
    <name type="scientific">Zingiber officinale</name>
    <name type="common">Ginger</name>
    <name type="synonym">Amomum zingiber</name>
    <dbReference type="NCBI Taxonomy" id="94328"/>
    <lineage>
        <taxon>Eukaryota</taxon>
        <taxon>Viridiplantae</taxon>
        <taxon>Streptophyta</taxon>
        <taxon>Embryophyta</taxon>
        <taxon>Tracheophyta</taxon>
        <taxon>Spermatophyta</taxon>
        <taxon>Magnoliopsida</taxon>
        <taxon>Liliopsida</taxon>
        <taxon>Zingiberales</taxon>
        <taxon>Zingiberaceae</taxon>
        <taxon>Zingiber</taxon>
    </lineage>
</organism>
<feature type="domain" description="VLRF1" evidence="13">
    <location>
        <begin position="228"/>
        <end position="369"/>
    </location>
</feature>
<keyword evidence="3 11" id="KW-0963">Cytoplasm</keyword>
<dbReference type="PROSITE" id="PS50088">
    <property type="entry name" value="ANK_REPEAT"/>
    <property type="match status" value="1"/>
</dbReference>
<evidence type="ECO:0000256" key="6">
    <source>
        <dbReference type="ARBA" id="ARBA00022759"/>
    </source>
</evidence>
<comment type="domain">
    <text evidence="11">The VLRF1 domain mediates binding to the 60S ribosomal subunit.</text>
</comment>
<evidence type="ECO:0000256" key="9">
    <source>
        <dbReference type="ARBA" id="ARBA00023054"/>
    </source>
</evidence>
<dbReference type="PROSITE" id="PS00028">
    <property type="entry name" value="ZINC_FINGER_C2H2_1"/>
    <property type="match status" value="1"/>
</dbReference>
<keyword evidence="5" id="KW-0677">Repeat</keyword>
<dbReference type="GO" id="GO:0005737">
    <property type="term" value="C:cytoplasm"/>
    <property type="evidence" value="ECO:0007669"/>
    <property type="project" value="UniProtKB-SubCell"/>
</dbReference>
<dbReference type="SUPFAM" id="SSF48403">
    <property type="entry name" value="Ankyrin repeat"/>
    <property type="match status" value="1"/>
</dbReference>
<evidence type="ECO:0000256" key="7">
    <source>
        <dbReference type="ARBA" id="ARBA00022801"/>
    </source>
</evidence>
<feature type="active site" evidence="11">
    <location>
        <position position="271"/>
    </location>
</feature>
<dbReference type="InterPro" id="IPR041175">
    <property type="entry name" value="VLRF1/Vms1"/>
</dbReference>
<accession>A0A8J5HB64</accession>
<evidence type="ECO:0000256" key="12">
    <source>
        <dbReference type="SAM" id="MobiDB-lite"/>
    </source>
</evidence>
<feature type="compositionally biased region" description="Basic residues" evidence="12">
    <location>
        <begin position="526"/>
        <end position="542"/>
    </location>
</feature>
<dbReference type="InterPro" id="IPR047139">
    <property type="entry name" value="ANKZ1/VMS1"/>
</dbReference>
<evidence type="ECO:0000313" key="14">
    <source>
        <dbReference type="EMBL" id="KAG6523208.1"/>
    </source>
</evidence>
<feature type="compositionally biased region" description="Basic and acidic residues" evidence="12">
    <location>
        <begin position="574"/>
        <end position="595"/>
    </location>
</feature>
<comment type="similarity">
    <text evidence="2 11">Belongs to the ANKZF1/VMS1 family.</text>
</comment>
<keyword evidence="9" id="KW-0175">Coiled coil</keyword>
<evidence type="ECO:0000256" key="2">
    <source>
        <dbReference type="ARBA" id="ARBA00009262"/>
    </source>
</evidence>
<evidence type="ECO:0000259" key="13">
    <source>
        <dbReference type="PROSITE" id="PS52044"/>
    </source>
</evidence>
<dbReference type="InterPro" id="IPR036770">
    <property type="entry name" value="Ankyrin_rpt-contain_sf"/>
</dbReference>
<dbReference type="PANTHER" id="PTHR16036:SF2">
    <property type="entry name" value="TRNA ENDONUCLEASE ANKZF1"/>
    <property type="match status" value="1"/>
</dbReference>
<keyword evidence="15" id="KW-1185">Reference proteome</keyword>
<feature type="region of interest" description="Disordered" evidence="12">
    <location>
        <begin position="512"/>
        <end position="595"/>
    </location>
</feature>
<evidence type="ECO:0000313" key="15">
    <source>
        <dbReference type="Proteomes" id="UP000734854"/>
    </source>
</evidence>
<gene>
    <name evidence="14" type="ORF">ZIOFF_013061</name>
</gene>
<dbReference type="GO" id="GO:0036503">
    <property type="term" value="P:ERAD pathway"/>
    <property type="evidence" value="ECO:0007669"/>
    <property type="project" value="TreeGrafter"/>
</dbReference>
<evidence type="ECO:0000256" key="11">
    <source>
        <dbReference type="PROSITE-ProRule" id="PRU01389"/>
    </source>
</evidence>
<evidence type="ECO:0000256" key="1">
    <source>
        <dbReference type="ARBA" id="ARBA00004496"/>
    </source>
</evidence>
<dbReference type="PROSITE" id="PS52044">
    <property type="entry name" value="VLRF1"/>
    <property type="match status" value="1"/>
</dbReference>
<dbReference type="EMBL" id="JACMSC010000004">
    <property type="protein sequence ID" value="KAG6523208.1"/>
    <property type="molecule type" value="Genomic_DNA"/>
</dbReference>
<reference evidence="14 15" key="1">
    <citation type="submission" date="2020-08" db="EMBL/GenBank/DDBJ databases">
        <title>Plant Genome Project.</title>
        <authorList>
            <person name="Zhang R.-G."/>
        </authorList>
    </citation>
    <scope>NUCLEOTIDE SEQUENCE [LARGE SCALE GENOMIC DNA]</scope>
    <source>
        <tissue evidence="14">Rhizome</tissue>
    </source>
</reference>
<dbReference type="InterPro" id="IPR002110">
    <property type="entry name" value="Ankyrin_rpt"/>
</dbReference>
<evidence type="ECO:0000256" key="3">
    <source>
        <dbReference type="ARBA" id="ARBA00022490"/>
    </source>
</evidence>
<feature type="repeat" description="ANK" evidence="10">
    <location>
        <begin position="436"/>
        <end position="468"/>
    </location>
</feature>
<sequence>MAAATTTSEKSRGERNRRSVFDLPSGFFESCHLLHGLRPGQAEAPYPPPAAVAAGSDGEGAEPAIDTLRIGDKGKESSSSSRWTCNTCKAEFDSLQDQRSHFKSDLHRLNVKLSIAGKSIIKEDDFDYLGGDPLFEDFDVSSISGSEVEFENDPIHNSSLSKKGDKQKLCFHIQSDKIISVWKCLLMKETEDISFKNGKPNLINGDACLEEDELINRLKTLVCEPRDKSHLRIVFLASGGHFVGCVFDGNIVIAHKTFHRYVVRAKAGKQQSAKDATGKVAHSAGSALRRYNEAALKKEVQELLISWKSFIKSSLCIFIYAPSRSHQILFDADKPQFNDHDYVIRHVPLTVHRPTLKEAKRIYEQLTNITYEADESGVPDENSSLYVGHDGKSISEPSLSMLSECSAIKESYPESSSGLESLSIASEAVSVTINRDETTPLHEAAKSGDPQRTLDLLEQGLNPCIKDGRGRTPYMLASEKEVRNTFRRFMALYPDKWDWHAANVPSPLTKELEEAQTAKQAEKDAKRKAKAKELKKLRKAKEKAKAQAALSETSSATVSKAQEAPPTGHKQQPKIKEPLLSKEEEQRRALAEEREKRAAAAERRIAALNIGLSSSKVASASLPEPSSGSSDLMCSCCNASLEGKIPFHSCLAWEDDEAGLSPCSLLAPSFSCAQTTLVPLLKLLSSSSSGDTVLGQQWLVSAPRQRDLCLVMRNGDVPVPRDHSLVIEQTDILQNCVGDRNVSVAPAPLDSCSGAAAAAAAGCAAPAPAPASLTRWLLGDHQGQSFGLVAEGHEEVEVVPPQDPLQGVGALDEHREGRLCSCGGGEVEAVDVDGPARGGADGGVHFYEGAGGVGVGNGKGGVVCDEPSVGQGLLGGAAVPEGLHVWGCELWSVMRGQKELLIERKEMAR</sequence>